<proteinExistence type="predicted"/>
<accession>C0W868</accession>
<protein>
    <submittedName>
        <fullName evidence="1">Uncharacterized protein</fullName>
    </submittedName>
</protein>
<dbReference type="Proteomes" id="UP000004778">
    <property type="component" value="Unassembled WGS sequence"/>
</dbReference>
<reference evidence="1 2" key="1">
    <citation type="submission" date="2009-01" db="EMBL/GenBank/DDBJ databases">
        <authorList>
            <person name="Qin X."/>
            <person name="Bachman B."/>
            <person name="Battles P."/>
            <person name="Bell A."/>
            <person name="Bess C."/>
            <person name="Bickham C."/>
            <person name="Chaboub L."/>
            <person name="Chen D."/>
            <person name="Coyle M."/>
            <person name="Deiros D.R."/>
            <person name="Dinh H."/>
            <person name="Forbes L."/>
            <person name="Fowler G."/>
            <person name="Francisco L."/>
            <person name="Fu Q."/>
            <person name="Gubbala S."/>
            <person name="Hale W."/>
            <person name="Han Y."/>
            <person name="Hemphill L."/>
            <person name="Highlander S.K."/>
            <person name="Hirani K."/>
            <person name="Hogues M."/>
            <person name="Jackson L."/>
            <person name="Jakkamsetti A."/>
            <person name="Javaid M."/>
            <person name="Jiang H."/>
            <person name="Korchina V."/>
            <person name="Kovar C."/>
            <person name="Lara F."/>
            <person name="Lee S."/>
            <person name="Mata R."/>
            <person name="Mathew T."/>
            <person name="Moen C."/>
            <person name="Morales K."/>
            <person name="Munidasa M."/>
            <person name="Nazareth L."/>
            <person name="Ngo R."/>
            <person name="Nguyen L."/>
            <person name="Okwuonu G."/>
            <person name="Ongeri F."/>
            <person name="Patil S."/>
            <person name="Petrosino J."/>
            <person name="Pham C."/>
            <person name="Pham P."/>
            <person name="Pu L.-L."/>
            <person name="Puazo M."/>
            <person name="Raj R."/>
            <person name="Reid J."/>
            <person name="Rouhana J."/>
            <person name="Saada N."/>
            <person name="Shang Y."/>
            <person name="Simmons D."/>
            <person name="Thornton R."/>
            <person name="Warren J."/>
            <person name="Weissenberger G."/>
            <person name="Zhang J."/>
            <person name="Zhang L."/>
            <person name="Zhou C."/>
            <person name="Zhu D."/>
            <person name="Muzny D."/>
            <person name="Worley K."/>
            <person name="Gibbs R."/>
        </authorList>
    </citation>
    <scope>NUCLEOTIDE SEQUENCE [LARGE SCALE GENOMIC DNA]</scope>
    <source>
        <strain evidence="1 2">DSM 15434</strain>
    </source>
</reference>
<comment type="caution">
    <text evidence="1">The sequence shown here is derived from an EMBL/GenBank/DDBJ whole genome shotgun (WGS) entry which is preliminary data.</text>
</comment>
<evidence type="ECO:0000313" key="2">
    <source>
        <dbReference type="Proteomes" id="UP000004778"/>
    </source>
</evidence>
<sequence>MTPEPTAVPEAVLTVIETTELATALVTASQSGAVPVEETVLVVEPVATDIGAEAVGEPEEPA</sequence>
<name>C0W868_9ACTO</name>
<keyword evidence="2" id="KW-1185">Reference proteome</keyword>
<evidence type="ECO:0000313" key="1">
    <source>
        <dbReference type="EMBL" id="EEH65076.1"/>
    </source>
</evidence>
<dbReference type="HOGENOM" id="CLU_2893775_0_0_11"/>
<dbReference type="EMBL" id="ACFH01000188">
    <property type="protein sequence ID" value="EEH65076.1"/>
    <property type="molecule type" value="Genomic_DNA"/>
</dbReference>
<dbReference type="AlphaFoldDB" id="C0W868"/>
<organism evidence="1 2">
    <name type="scientific">Actinomyces urogenitalis DSM 15434</name>
    <dbReference type="NCBI Taxonomy" id="525246"/>
    <lineage>
        <taxon>Bacteria</taxon>
        <taxon>Bacillati</taxon>
        <taxon>Actinomycetota</taxon>
        <taxon>Actinomycetes</taxon>
        <taxon>Actinomycetales</taxon>
        <taxon>Actinomycetaceae</taxon>
        <taxon>Actinomyces</taxon>
    </lineage>
</organism>
<gene>
    <name evidence="1" type="ORF">HMPREF0058_2062</name>
</gene>